<organism evidence="1">
    <name type="scientific">Paenibacillus sp. SYP-B3998</name>
    <dbReference type="NCBI Taxonomy" id="2678564"/>
    <lineage>
        <taxon>Bacteria</taxon>
        <taxon>Bacillati</taxon>
        <taxon>Bacillota</taxon>
        <taxon>Bacilli</taxon>
        <taxon>Bacillales</taxon>
        <taxon>Paenibacillaceae</taxon>
        <taxon>Paenibacillus</taxon>
    </lineage>
</organism>
<keyword evidence="1" id="KW-0378">Hydrolase</keyword>
<name>A0A6G3ZWE7_9BACL</name>
<evidence type="ECO:0000313" key="1">
    <source>
        <dbReference type="EMBL" id="NEW06533.1"/>
    </source>
</evidence>
<reference evidence="1" key="1">
    <citation type="submission" date="2020-02" db="EMBL/GenBank/DDBJ databases">
        <authorList>
            <person name="Shen X.-R."/>
            <person name="Zhang Y.-X."/>
        </authorList>
    </citation>
    <scope>NUCLEOTIDE SEQUENCE</scope>
    <source>
        <strain evidence="1">SYP-B3998</strain>
    </source>
</reference>
<dbReference type="EMBL" id="JAAIKC010000003">
    <property type="protein sequence ID" value="NEW06533.1"/>
    <property type="molecule type" value="Genomic_DNA"/>
</dbReference>
<dbReference type="PROSITE" id="PS51257">
    <property type="entry name" value="PROKAR_LIPOPROTEIN"/>
    <property type="match status" value="1"/>
</dbReference>
<dbReference type="AlphaFoldDB" id="A0A6G3ZWE7"/>
<comment type="caution">
    <text evidence="1">The sequence shown here is derived from an EMBL/GenBank/DDBJ whole genome shotgun (WGS) entry which is preliminary data.</text>
</comment>
<accession>A0A6G3ZWE7</accession>
<protein>
    <submittedName>
        <fullName evidence="1">Glycoside hydrolase</fullName>
    </submittedName>
</protein>
<proteinExistence type="predicted"/>
<dbReference type="Pfam" id="PF11308">
    <property type="entry name" value="Glyco_hydro_129"/>
    <property type="match status" value="1"/>
</dbReference>
<dbReference type="RefSeq" id="WP_163945732.1">
    <property type="nucleotide sequence ID" value="NZ_JAAIKC010000003.1"/>
</dbReference>
<dbReference type="GO" id="GO:0016787">
    <property type="term" value="F:hydrolase activity"/>
    <property type="evidence" value="ECO:0007669"/>
    <property type="project" value="UniProtKB-KW"/>
</dbReference>
<dbReference type="InterPro" id="IPR021459">
    <property type="entry name" value="GH101-related"/>
</dbReference>
<sequence length="775" mass="88781">MRTWLRLIWCLLCLILILGGCESSNPEIRPDAASDEGQTHPAASSANFAFDVDPETFEITIEKEGHREIASDPLPKRKVIDLQKEKDRFSWTYPDDQMKVNIQRVTDHLQVSLTSTGAETFTWPKVSGTSYMLPLGEGKRIPSNDPDWISFLKDESMSFSEAFSMRFFALNKNNYAVLYIVENSFRNTVNFDTNPHISFALSHDFSTVDPDKTYSFRIYVTDNNPVSIASLYKRFIQEKGEFRTLAEKAAKNQNIEKLYGAPHIYVWNQSFLSNKDIQWSQLKAKLDKPFMDWVVSLLLKVDEDGQEKAKSFKEIRKQDYVDDYQKKTIISGLNRVLREKDFYNRGIFTELDEVSRKYVDRGLEHINEVELYDLNKRVLKSKLGAAAAPVEAWGSKDSTELLGKLQDAGIKHAWLGLPNWTAAYKKPDFVKQANESGYLIAAYDSYHSIHQEENPDWNTAIFKDKSLYEKATMSKKNGEKRTGFLGKGRILNPMLSLPSVKERMNTILSTGIPFNSWFIDVDAAGEFHDDYAPDHTMTEKQDMEAKLARMTFIRDEKKLVIGSESGNDYASSTIAYAHGIETPVIKWGDPDMRTNKNSPYYVGGYWTPLGDVPERYGKQVPVKDEYLKVYIDPVYSLPLYKLVYNNSVITTHHWEWGSLKIKDQIGTRMLKELLYNVPPLYQLDDATWEKNKQWIVPYLAVWSPMHEKAIKQEMTAYTSLSADNLVQSTSYGADLTIVVNFSTNDFTASNHDIIPKRTAVIYDGKEKRTFTAPAI</sequence>
<gene>
    <name evidence="1" type="ORF">GK047_10970</name>
</gene>